<reference evidence="5" key="1">
    <citation type="submission" date="2016-10" db="EMBL/GenBank/DDBJ databases">
        <authorList>
            <person name="Varghese N."/>
            <person name="Submissions S."/>
        </authorList>
    </citation>
    <scope>NUCLEOTIDE SEQUENCE [LARGE SCALE GENOMIC DNA]</scope>
    <source>
        <strain evidence="5">DSM 11706</strain>
    </source>
</reference>
<feature type="coiled-coil region" evidence="2">
    <location>
        <begin position="73"/>
        <end position="114"/>
    </location>
</feature>
<evidence type="ECO:0000256" key="2">
    <source>
        <dbReference type="SAM" id="Coils"/>
    </source>
</evidence>
<feature type="domain" description="HTH merR-type" evidence="3">
    <location>
        <begin position="11"/>
        <end position="79"/>
    </location>
</feature>
<organism evidence="4 5">
    <name type="scientific">Psychrobacillus psychrotolerans</name>
    <dbReference type="NCBI Taxonomy" id="126156"/>
    <lineage>
        <taxon>Bacteria</taxon>
        <taxon>Bacillati</taxon>
        <taxon>Bacillota</taxon>
        <taxon>Bacilli</taxon>
        <taxon>Bacillales</taxon>
        <taxon>Bacillaceae</taxon>
        <taxon>Psychrobacillus</taxon>
    </lineage>
</organism>
<dbReference type="InterPro" id="IPR009061">
    <property type="entry name" value="DNA-bd_dom_put_sf"/>
</dbReference>
<dbReference type="InterPro" id="IPR047057">
    <property type="entry name" value="MerR_fam"/>
</dbReference>
<evidence type="ECO:0000313" key="4">
    <source>
        <dbReference type="EMBL" id="SFQ38348.1"/>
    </source>
</evidence>
<dbReference type="GO" id="GO:0003677">
    <property type="term" value="F:DNA binding"/>
    <property type="evidence" value="ECO:0007669"/>
    <property type="project" value="UniProtKB-KW"/>
</dbReference>
<dbReference type="OrthoDB" id="166060at2"/>
<evidence type="ECO:0000313" key="5">
    <source>
        <dbReference type="Proteomes" id="UP000198734"/>
    </source>
</evidence>
<evidence type="ECO:0000256" key="1">
    <source>
        <dbReference type="ARBA" id="ARBA00023125"/>
    </source>
</evidence>
<dbReference type="InterPro" id="IPR000551">
    <property type="entry name" value="MerR-type_HTH_dom"/>
</dbReference>
<keyword evidence="1 4" id="KW-0238">DNA-binding</keyword>
<evidence type="ECO:0000259" key="3">
    <source>
        <dbReference type="PROSITE" id="PS50937"/>
    </source>
</evidence>
<dbReference type="PANTHER" id="PTHR30204:SF95">
    <property type="entry name" value="HTH-TYPE TRANSCRIPTIONAL REGULATOR CUER"/>
    <property type="match status" value="1"/>
</dbReference>
<dbReference type="Pfam" id="PF13411">
    <property type="entry name" value="MerR_1"/>
    <property type="match status" value="1"/>
</dbReference>
<protein>
    <submittedName>
        <fullName evidence="4">DNA-binding transcriptional regulator, MerR family</fullName>
    </submittedName>
</protein>
<accession>A0A1I5Y2C4</accession>
<keyword evidence="2" id="KW-0175">Coiled coil</keyword>
<gene>
    <name evidence="4" type="ORF">SAMN05421670_1856</name>
</gene>
<dbReference type="Gene3D" id="1.10.1660.10">
    <property type="match status" value="1"/>
</dbReference>
<dbReference type="STRING" id="126156.SAMN05421670_1856"/>
<dbReference type="EMBL" id="FOXU01000002">
    <property type="protein sequence ID" value="SFQ38348.1"/>
    <property type="molecule type" value="Genomic_DNA"/>
</dbReference>
<dbReference type="AlphaFoldDB" id="A0A1I5Y2C4"/>
<name>A0A1I5Y2C4_9BACI</name>
<dbReference type="SMART" id="SM00422">
    <property type="entry name" value="HTH_MERR"/>
    <property type="match status" value="1"/>
</dbReference>
<dbReference type="Proteomes" id="UP000198734">
    <property type="component" value="Unassembled WGS sequence"/>
</dbReference>
<dbReference type="GO" id="GO:0003700">
    <property type="term" value="F:DNA-binding transcription factor activity"/>
    <property type="evidence" value="ECO:0007669"/>
    <property type="project" value="InterPro"/>
</dbReference>
<dbReference type="PANTHER" id="PTHR30204">
    <property type="entry name" value="REDOX-CYCLING DRUG-SENSING TRANSCRIPTIONAL ACTIVATOR SOXR"/>
    <property type="match status" value="1"/>
</dbReference>
<dbReference type="PRINTS" id="PR00040">
    <property type="entry name" value="HTHMERR"/>
</dbReference>
<dbReference type="RefSeq" id="WP_093536416.1">
    <property type="nucleotide sequence ID" value="NZ_FOXU01000002.1"/>
</dbReference>
<proteinExistence type="predicted"/>
<keyword evidence="5" id="KW-1185">Reference proteome</keyword>
<dbReference type="SUPFAM" id="SSF46955">
    <property type="entry name" value="Putative DNA-binding domain"/>
    <property type="match status" value="1"/>
</dbReference>
<dbReference type="PROSITE" id="PS50937">
    <property type="entry name" value="HTH_MERR_2"/>
    <property type="match status" value="1"/>
</dbReference>
<sequence>MVWSDLIGIEKLRIGELAEKTGITRRTIDYYTTLGLLQAERSASNYRYYSIEMIEKLRLIEEKKASGMSLEAIKKQFEEVQVEEVDIQELRLQMQYLEKEVTHLIEQINSEEKATQHNIKQKVSSESVALMQSLLLLIT</sequence>